<evidence type="ECO:0000313" key="1">
    <source>
        <dbReference type="EMBL" id="MBB6062329.1"/>
    </source>
</evidence>
<dbReference type="RefSeq" id="WP_246348168.1">
    <property type="nucleotide sequence ID" value="NZ_JACHEX010000001.1"/>
</dbReference>
<reference evidence="1 2" key="1">
    <citation type="submission" date="2020-08" db="EMBL/GenBank/DDBJ databases">
        <title>Genomic Encyclopedia of Type Strains, Phase IV (KMG-IV): sequencing the most valuable type-strain genomes for metagenomic binning, comparative biology and taxonomic classification.</title>
        <authorList>
            <person name="Goeker M."/>
        </authorList>
    </citation>
    <scope>NUCLEOTIDE SEQUENCE [LARGE SCALE GENOMIC DNA]</scope>
    <source>
        <strain evidence="1 2">DSM 13481</strain>
    </source>
</reference>
<keyword evidence="2" id="KW-1185">Reference proteome</keyword>
<dbReference type="Proteomes" id="UP000555828">
    <property type="component" value="Unassembled WGS sequence"/>
</dbReference>
<proteinExistence type="predicted"/>
<dbReference type="EMBL" id="JACHEX010000001">
    <property type="protein sequence ID" value="MBB6062329.1"/>
    <property type="molecule type" value="Genomic_DNA"/>
</dbReference>
<dbReference type="AlphaFoldDB" id="A0A841GRL3"/>
<dbReference type="SUPFAM" id="SSF81901">
    <property type="entry name" value="HCP-like"/>
    <property type="match status" value="1"/>
</dbReference>
<accession>A0A841GRL3</accession>
<sequence>MQLKSLFFSLILLSIFSFSYDMLDLQMAVGERNQEKVLSILNSLVYEKLPLEFKCEVILAYTDLYFWGENIPKNDYQELAKKYVDELLKKDQTYWKVYYAAALVYGHYVQKNYLLALFYSSKVFNYAKKSVELGQDQYLAHLLYGILNLETPFGKLELAEKHLLRALELNPNHVYTYVELGKLYEKKKECRKAKEMYKVALKIPGMKIWSYINKEGKIEARQRLSEVEKRCTSE</sequence>
<protein>
    <submittedName>
        <fullName evidence="1">Tetratricopeptide (TPR) repeat protein</fullName>
    </submittedName>
</protein>
<comment type="caution">
    <text evidence="1">The sequence shown here is derived from an EMBL/GenBank/DDBJ whole genome shotgun (WGS) entry which is preliminary data.</text>
</comment>
<name>A0A841GRL3_9BACT</name>
<organism evidence="1 2">
    <name type="scientific">Thermosipho japonicus</name>
    <dbReference type="NCBI Taxonomy" id="90323"/>
    <lineage>
        <taxon>Bacteria</taxon>
        <taxon>Thermotogati</taxon>
        <taxon>Thermotogota</taxon>
        <taxon>Thermotogae</taxon>
        <taxon>Thermotogales</taxon>
        <taxon>Fervidobacteriaceae</taxon>
        <taxon>Thermosipho</taxon>
    </lineage>
</organism>
<dbReference type="Gene3D" id="1.25.40.10">
    <property type="entry name" value="Tetratricopeptide repeat domain"/>
    <property type="match status" value="1"/>
</dbReference>
<gene>
    <name evidence="1" type="ORF">HNP65_000751</name>
</gene>
<dbReference type="InterPro" id="IPR011990">
    <property type="entry name" value="TPR-like_helical_dom_sf"/>
</dbReference>
<evidence type="ECO:0000313" key="2">
    <source>
        <dbReference type="Proteomes" id="UP000555828"/>
    </source>
</evidence>